<evidence type="ECO:0000256" key="5">
    <source>
        <dbReference type="ARBA" id="ARBA00022485"/>
    </source>
</evidence>
<keyword evidence="7 11" id="KW-0408">Iron</keyword>
<proteinExistence type="inferred from homology"/>
<gene>
    <name evidence="14" type="primary">sdaAB</name>
    <name evidence="14" type="ordered locus">Tph_c17150</name>
</gene>
<dbReference type="PROSITE" id="PS51671">
    <property type="entry name" value="ACT"/>
    <property type="match status" value="1"/>
</dbReference>
<dbReference type="GO" id="GO:0051539">
    <property type="term" value="F:4 iron, 4 sulfur cluster binding"/>
    <property type="evidence" value="ECO:0007669"/>
    <property type="project" value="UniProtKB-UniRule"/>
</dbReference>
<evidence type="ECO:0000256" key="9">
    <source>
        <dbReference type="ARBA" id="ARBA00023239"/>
    </source>
</evidence>
<evidence type="ECO:0000256" key="2">
    <source>
        <dbReference type="ARBA" id="ARBA00004742"/>
    </source>
</evidence>
<evidence type="ECO:0000256" key="12">
    <source>
        <dbReference type="RuleBase" id="RU366059"/>
    </source>
</evidence>
<evidence type="ECO:0000256" key="1">
    <source>
        <dbReference type="ARBA" id="ARBA00001966"/>
    </source>
</evidence>
<evidence type="ECO:0000256" key="4">
    <source>
        <dbReference type="ARBA" id="ARBA00022432"/>
    </source>
</evidence>
<dbReference type="GO" id="GO:0046872">
    <property type="term" value="F:metal ion binding"/>
    <property type="evidence" value="ECO:0007669"/>
    <property type="project" value="UniProtKB-UniRule"/>
</dbReference>
<dbReference type="AlphaFoldDB" id="K4LGD7"/>
<evidence type="ECO:0000259" key="13">
    <source>
        <dbReference type="PROSITE" id="PS51671"/>
    </source>
</evidence>
<comment type="catalytic activity">
    <reaction evidence="10 11 12">
        <text>L-serine = pyruvate + NH4(+)</text>
        <dbReference type="Rhea" id="RHEA:19169"/>
        <dbReference type="ChEBI" id="CHEBI:15361"/>
        <dbReference type="ChEBI" id="CHEBI:28938"/>
        <dbReference type="ChEBI" id="CHEBI:33384"/>
        <dbReference type="EC" id="4.3.1.17"/>
    </reaction>
</comment>
<comment type="pathway">
    <text evidence="2 11">Carbohydrate biosynthesis; gluconeogenesis.</text>
</comment>
<dbReference type="eggNOG" id="COG1760">
    <property type="taxonomic scope" value="Bacteria"/>
</dbReference>
<dbReference type="GO" id="GO:0006094">
    <property type="term" value="P:gluconeogenesis"/>
    <property type="evidence" value="ECO:0007669"/>
    <property type="project" value="UniProtKB-UniRule"/>
</dbReference>
<dbReference type="Gene3D" id="3.30.70.260">
    <property type="match status" value="1"/>
</dbReference>
<dbReference type="Pfam" id="PF03315">
    <property type="entry name" value="SDH_beta"/>
    <property type="match status" value="1"/>
</dbReference>
<dbReference type="CDD" id="cd04903">
    <property type="entry name" value="ACT_LSD"/>
    <property type="match status" value="1"/>
</dbReference>
<dbReference type="Proteomes" id="UP000000467">
    <property type="component" value="Chromosome"/>
</dbReference>
<evidence type="ECO:0000256" key="11">
    <source>
        <dbReference type="PIRNR" id="PIRNR036692"/>
    </source>
</evidence>
<dbReference type="Pfam" id="PF01842">
    <property type="entry name" value="ACT"/>
    <property type="match status" value="1"/>
</dbReference>
<name>K4LGD7_THEPS</name>
<dbReference type="InterPro" id="IPR051318">
    <property type="entry name" value="Fe-S_L-Ser"/>
</dbReference>
<dbReference type="InterPro" id="IPR045865">
    <property type="entry name" value="ACT-like_dom_sf"/>
</dbReference>
<keyword evidence="8 11" id="KW-0411">Iron-sulfur</keyword>
<dbReference type="InterPro" id="IPR004643">
    <property type="entry name" value="Fe-S_L-Ser_bsu"/>
</dbReference>
<organism evidence="14 15">
    <name type="scientific">Thermacetogenium phaeum (strain ATCC BAA-254 / DSM 26808 / PB)</name>
    <dbReference type="NCBI Taxonomy" id="1089553"/>
    <lineage>
        <taxon>Bacteria</taxon>
        <taxon>Bacillati</taxon>
        <taxon>Bacillota</taxon>
        <taxon>Clostridia</taxon>
        <taxon>Thermoanaerobacterales</taxon>
        <taxon>Thermoanaerobacteraceae</taxon>
        <taxon>Thermacetogenium</taxon>
    </lineage>
</organism>
<dbReference type="PANTHER" id="PTHR30182">
    <property type="entry name" value="L-SERINE DEHYDRATASE"/>
    <property type="match status" value="1"/>
</dbReference>
<dbReference type="EMBL" id="CP003732">
    <property type="protein sequence ID" value="AFV11918.1"/>
    <property type="molecule type" value="Genomic_DNA"/>
</dbReference>
<protein>
    <recommendedName>
        <fullName evidence="11">L-serine deaminase</fullName>
    </recommendedName>
</protein>
<dbReference type="InterPro" id="IPR005131">
    <property type="entry name" value="Ser_deHydtase_bsu"/>
</dbReference>
<comment type="cofactor">
    <cofactor evidence="1 12">
        <name>[4Fe-4S] cluster</name>
        <dbReference type="ChEBI" id="CHEBI:49883"/>
    </cofactor>
</comment>
<keyword evidence="6 11" id="KW-0479">Metal-binding</keyword>
<keyword evidence="9 11" id="KW-0456">Lyase</keyword>
<dbReference type="InterPro" id="IPR002912">
    <property type="entry name" value="ACT_dom"/>
</dbReference>
<dbReference type="PIRSF" id="PIRSF036692">
    <property type="entry name" value="SDH_B"/>
    <property type="match status" value="1"/>
</dbReference>
<evidence type="ECO:0000256" key="7">
    <source>
        <dbReference type="ARBA" id="ARBA00023004"/>
    </source>
</evidence>
<dbReference type="STRING" id="1089553.Tph_c17150"/>
<dbReference type="NCBIfam" id="TIGR00719">
    <property type="entry name" value="sda_beta"/>
    <property type="match status" value="1"/>
</dbReference>
<keyword evidence="5 11" id="KW-0004">4Fe-4S</keyword>
<accession>K4LGD7</accession>
<keyword evidence="15" id="KW-1185">Reference proteome</keyword>
<dbReference type="Gene3D" id="3.30.1330.90">
    <property type="entry name" value="D-3-phosphoglycerate dehydrogenase, domain 3"/>
    <property type="match status" value="1"/>
</dbReference>
<sequence>MSVRSVFEIIGPVMVGPSSSHTAGAVRIGNVARAVLGEEIRRAEITLYGSFAKTYKGHGTDRALVAGLLGMSGDDPGIKDSLNRAAALGLEVQIGLARGEEFHPNTADIELTGVSGKRIFLRGSSVGGGNILITRINQYDLSLTAHEPTLIVEHLDRPGVVGRVAGILGDNGINIAEMRVTRGNLTEDKIMVLETDNQVSDEILVAIARLPNVTAVIRI</sequence>
<dbReference type="PANTHER" id="PTHR30182:SF12">
    <property type="entry name" value="L-SERINE DEHYDRATASE, BETA CHAIN-RELATED"/>
    <property type="match status" value="1"/>
</dbReference>
<dbReference type="KEGG" id="tpz:Tph_c17150"/>
<evidence type="ECO:0000256" key="10">
    <source>
        <dbReference type="ARBA" id="ARBA00049406"/>
    </source>
</evidence>
<feature type="domain" description="ACT" evidence="13">
    <location>
        <begin position="149"/>
        <end position="219"/>
    </location>
</feature>
<evidence type="ECO:0000256" key="6">
    <source>
        <dbReference type="ARBA" id="ARBA00022723"/>
    </source>
</evidence>
<reference evidence="14 15" key="1">
    <citation type="journal article" date="2012" name="BMC Genomics">
        <title>Genome-guided analysis of physiological and morphological traits of the fermentative acetate oxidizer Thermacetogenium phaeum.</title>
        <authorList>
            <person name="Oehler D."/>
            <person name="Poehlein A."/>
            <person name="Leimbach A."/>
            <person name="Muller N."/>
            <person name="Daniel R."/>
            <person name="Gottschalk G."/>
            <person name="Schink B."/>
        </authorList>
    </citation>
    <scope>NUCLEOTIDE SEQUENCE [LARGE SCALE GENOMIC DNA]</scope>
    <source>
        <strain evidence="15">ATCC BAA-254 / DSM 26808 / PB</strain>
    </source>
</reference>
<dbReference type="eggNOG" id="COG0317">
    <property type="taxonomic scope" value="Bacteria"/>
</dbReference>
<dbReference type="GO" id="GO:0003941">
    <property type="term" value="F:L-serine ammonia-lyase activity"/>
    <property type="evidence" value="ECO:0007669"/>
    <property type="project" value="UniProtKB-UniRule"/>
</dbReference>
<evidence type="ECO:0000313" key="14">
    <source>
        <dbReference type="EMBL" id="AFV11918.1"/>
    </source>
</evidence>
<dbReference type="UniPathway" id="UPA00138"/>
<keyword evidence="4 11" id="KW-0312">Gluconeogenesis</keyword>
<dbReference type="SUPFAM" id="SSF143548">
    <property type="entry name" value="Serine metabolism enzymes domain"/>
    <property type="match status" value="1"/>
</dbReference>
<evidence type="ECO:0000256" key="3">
    <source>
        <dbReference type="ARBA" id="ARBA00008636"/>
    </source>
</evidence>
<dbReference type="InterPro" id="IPR029009">
    <property type="entry name" value="ASB_dom_sf"/>
</dbReference>
<dbReference type="SUPFAM" id="SSF55021">
    <property type="entry name" value="ACT-like"/>
    <property type="match status" value="1"/>
</dbReference>
<evidence type="ECO:0000256" key="8">
    <source>
        <dbReference type="ARBA" id="ARBA00023014"/>
    </source>
</evidence>
<evidence type="ECO:0000313" key="15">
    <source>
        <dbReference type="Proteomes" id="UP000000467"/>
    </source>
</evidence>
<comment type="similarity">
    <text evidence="3 11 12">Belongs to the iron-sulfur dependent L-serine dehydratase family.</text>
</comment>
<dbReference type="HOGENOM" id="CLU_086592_0_0_9"/>